<feature type="region of interest" description="Disordered" evidence="3">
    <location>
        <begin position="620"/>
        <end position="657"/>
    </location>
</feature>
<dbReference type="PANTHER" id="PTHR15705">
    <property type="entry name" value="MCG7194, ISOFORM CRA_A"/>
    <property type="match status" value="1"/>
</dbReference>
<keyword evidence="1 2" id="KW-0175">Coiled coil</keyword>
<dbReference type="Proteomes" id="UP000228934">
    <property type="component" value="Unassembled WGS sequence"/>
</dbReference>
<evidence type="ECO:0000256" key="3">
    <source>
        <dbReference type="SAM" id="MobiDB-lite"/>
    </source>
</evidence>
<organism evidence="5 6">
    <name type="scientific">Aquarana catesbeiana</name>
    <name type="common">American bullfrog</name>
    <name type="synonym">Rana catesbeiana</name>
    <dbReference type="NCBI Taxonomy" id="8400"/>
    <lineage>
        <taxon>Eukaryota</taxon>
        <taxon>Metazoa</taxon>
        <taxon>Chordata</taxon>
        <taxon>Craniata</taxon>
        <taxon>Vertebrata</taxon>
        <taxon>Euteleostomi</taxon>
        <taxon>Amphibia</taxon>
        <taxon>Batrachia</taxon>
        <taxon>Anura</taxon>
        <taxon>Neobatrachia</taxon>
        <taxon>Ranoidea</taxon>
        <taxon>Ranidae</taxon>
        <taxon>Aquarana</taxon>
    </lineage>
</organism>
<dbReference type="AlphaFoldDB" id="A0A2G9S038"/>
<evidence type="ECO:0000256" key="2">
    <source>
        <dbReference type="SAM" id="Coils"/>
    </source>
</evidence>
<feature type="compositionally biased region" description="Basic and acidic residues" evidence="3">
    <location>
        <begin position="152"/>
        <end position="174"/>
    </location>
</feature>
<sequence>LEANSAKLCASKCTSDSQTDVRKEKTEQRRLLENTHIAAMELKRQLENNERNWNVEKMELLERFDSERKEWECQWKMMQKKIEELYQEVRLRREKTLNGDDGDIEEKVLPFSIPSQTEPTKPINSERQSHQNMVSIGSEKNSKLSVNSCPRSNKENITETKISDKKPEVRKSESENWLAQRMSKTENDTLNDALKEIARVSEELCKYQEEIRTRSNCKRTVADPDDEDSKKKLNMKTDRNPAHFSKYSRIKQKDNSSSNTSIQAKPSSLTQNSKIGVHPLEDQDCNLSSWNFSLDLSSSIFPDINKKSSINMNQCCMASKNQISDFSLDRYNDGLCHVQWLCDIGGLEEVSLTETLFNSLTDVSSLTPERNKQNASVSKNGHLHSIDLYPDMMMLEHSPAGSGYNYVNTIKNGKLAAKIDEFNRIVFKTGKGNSVSDESLDVEQPVEKKPPSLPKGECPTTEKAIIQPVKVPDNGVQACLNNSLCKPVKAVKTNSPSQTAGPQNISSYQNVLQEHNWKRINLSGRPRSADSRSNYGVVEKLLKSYETKTAASFCSSKQSQSKLTQSDFLLTDNNSETLSQCLEMLHLEQTAKVFQNDIHWQPRQDTVSLQLPEVSLIKSSDGRGFSRPARPANQRPPSRWAAASTPTIIPAVRRATH</sequence>
<feature type="region of interest" description="Disordered" evidence="3">
    <location>
        <begin position="220"/>
        <end position="272"/>
    </location>
</feature>
<evidence type="ECO:0000313" key="5">
    <source>
        <dbReference type="EMBL" id="PIO33435.1"/>
    </source>
</evidence>
<evidence type="ECO:0000259" key="4">
    <source>
        <dbReference type="Pfam" id="PF14818"/>
    </source>
</evidence>
<feature type="compositionally biased region" description="Basic and acidic residues" evidence="3">
    <location>
        <begin position="228"/>
        <end position="241"/>
    </location>
</feature>
<feature type="region of interest" description="Disordered" evidence="3">
    <location>
        <begin position="141"/>
        <end position="177"/>
    </location>
</feature>
<feature type="region of interest" description="Disordered" evidence="3">
    <location>
        <begin position="434"/>
        <end position="459"/>
    </location>
</feature>
<dbReference type="PANTHER" id="PTHR15705:SF1">
    <property type="entry name" value="RIKEN CDNA 9330159F19 GENE"/>
    <property type="match status" value="1"/>
</dbReference>
<keyword evidence="6" id="KW-1185">Reference proteome</keyword>
<feature type="domain" description="SOGA 1/2-like coiled-coil" evidence="4">
    <location>
        <begin position="40"/>
        <end position="93"/>
    </location>
</feature>
<dbReference type="Pfam" id="PF14818">
    <property type="entry name" value="SOGA1-2-like_CC"/>
    <property type="match status" value="1"/>
</dbReference>
<evidence type="ECO:0000313" key="6">
    <source>
        <dbReference type="Proteomes" id="UP000228934"/>
    </source>
</evidence>
<feature type="compositionally biased region" description="Polar residues" evidence="3">
    <location>
        <begin position="141"/>
        <end position="151"/>
    </location>
</feature>
<dbReference type="EMBL" id="KV928789">
    <property type="protein sequence ID" value="PIO33435.1"/>
    <property type="molecule type" value="Genomic_DNA"/>
</dbReference>
<dbReference type="OrthoDB" id="9519728at2759"/>
<reference evidence="6" key="1">
    <citation type="journal article" date="2017" name="Nat. Commun.">
        <title>The North American bullfrog draft genome provides insight into hormonal regulation of long noncoding RNA.</title>
        <authorList>
            <person name="Hammond S.A."/>
            <person name="Warren R.L."/>
            <person name="Vandervalk B.P."/>
            <person name="Kucuk E."/>
            <person name="Khan H."/>
            <person name="Gibb E.A."/>
            <person name="Pandoh P."/>
            <person name="Kirk H."/>
            <person name="Zhao Y."/>
            <person name="Jones M."/>
            <person name="Mungall A.J."/>
            <person name="Coope R."/>
            <person name="Pleasance S."/>
            <person name="Moore R.A."/>
            <person name="Holt R.A."/>
            <person name="Round J.M."/>
            <person name="Ohora S."/>
            <person name="Walle B.V."/>
            <person name="Veldhoen N."/>
            <person name="Helbing C.C."/>
            <person name="Birol I."/>
        </authorList>
    </citation>
    <scope>NUCLEOTIDE SEQUENCE [LARGE SCALE GENOMIC DNA]</scope>
</reference>
<feature type="compositionally biased region" description="Polar residues" evidence="3">
    <location>
        <begin position="255"/>
        <end position="272"/>
    </location>
</feature>
<feature type="coiled-coil region" evidence="2">
    <location>
        <begin position="29"/>
        <end position="88"/>
    </location>
</feature>
<dbReference type="InterPro" id="IPR027882">
    <property type="entry name" value="SOGA1/2-like_CC"/>
</dbReference>
<feature type="non-terminal residue" evidence="5">
    <location>
        <position position="1"/>
    </location>
</feature>
<evidence type="ECO:0000256" key="1">
    <source>
        <dbReference type="ARBA" id="ARBA00023054"/>
    </source>
</evidence>
<name>A0A2G9S038_AQUCT</name>
<proteinExistence type="predicted"/>
<accession>A0A2G9S038</accession>
<gene>
    <name evidence="5" type="ORF">AB205_0202850</name>
</gene>
<protein>
    <recommendedName>
        <fullName evidence="4">SOGA 1/2-like coiled-coil domain-containing protein</fullName>
    </recommendedName>
</protein>